<feature type="transmembrane region" description="Helical" evidence="2">
    <location>
        <begin position="523"/>
        <end position="546"/>
    </location>
</feature>
<dbReference type="EMBL" id="JXCE01000182">
    <property type="protein sequence ID" value="KPA39616.1"/>
    <property type="molecule type" value="Genomic_DNA"/>
</dbReference>
<accession>A0A0M9EU95</accession>
<organism evidence="3 4">
    <name type="scientific">Fusarium langsethiae</name>
    <dbReference type="NCBI Taxonomy" id="179993"/>
    <lineage>
        <taxon>Eukaryota</taxon>
        <taxon>Fungi</taxon>
        <taxon>Dikarya</taxon>
        <taxon>Ascomycota</taxon>
        <taxon>Pezizomycotina</taxon>
        <taxon>Sordariomycetes</taxon>
        <taxon>Hypocreomycetidae</taxon>
        <taxon>Hypocreales</taxon>
        <taxon>Nectriaceae</taxon>
        <taxon>Fusarium</taxon>
    </lineage>
</organism>
<sequence length="680" mass="75295">MLETSISFIKSSVPVYHNAVKSIIFKCAELLMGIFIYKLFSLIAARSNQFTSYLMFTENYIQRTLYITSRGLSRAGLVVLAFSLLNIVLSLYGTLLWALDAPGYIFKASTATIADYADQRNENPPYIVQLSLDPSRLDDTTQRLSQIIGSDLFHPGLNYTLTGQVSNKDGAPGVVPQTGPADVGARVWLDDNGLSVSIDTSLVYSANPELENKSYDVNTTDGDGYTVWESTFDNVFSLDFIANIAGKPEIHWDTASEKLADSRYIWPNRYDNIWFSFGAGGGSALMNQVFTVTKGKRRHTFFQSTFKTTMLTTSGAPLDKKEVSDLVERTGHLDHDDKRVLSSSRIVDNMMGAQSQNMSYHYGLNTVSNSKRSTLQNTWGFYTAESNGRSIYSIVSLTSTNMTLIRSESLSKAPEPHDKCERANSQDEAYGGKNGRSDCLGHLTVDDPRYFGLVDTAAVMVAHDLGNGRSNLSSTSLDNTALTWIRDNADTMESLLVSRAYSVSIDPSLVYISVDKLIVAMSYLQLALSCLALLMAIVLWLALMIFADAHWASSLLANLIHTTTETGGAKPGYMMRDPNVTLQPMGKRKLLAVKGGQVTLCSPVSDYGEQATGYVDEMKGQMTAQGYPVNYVQPQTGGERLMAGFDRTQTEDEFRHVVPDTVTIKLKHNVRQYQRMFLRF</sequence>
<reference evidence="3 4" key="1">
    <citation type="submission" date="2015-04" db="EMBL/GenBank/DDBJ databases">
        <title>The draft genome sequence of Fusarium langsethiae, a T-2/HT-2 mycotoxin producer.</title>
        <authorList>
            <person name="Lysoe E."/>
            <person name="Divon H.H."/>
            <person name="Terzi V."/>
            <person name="Orru L."/>
            <person name="Lamontanara A."/>
            <person name="Kolseth A.-K."/>
            <person name="Frandsen R.J."/>
            <person name="Nielsen K."/>
            <person name="Thrane U."/>
        </authorList>
    </citation>
    <scope>NUCLEOTIDE SEQUENCE [LARGE SCALE GENOMIC DNA]</scope>
    <source>
        <strain evidence="3 4">Fl201059</strain>
    </source>
</reference>
<proteinExistence type="predicted"/>
<keyword evidence="2" id="KW-0472">Membrane</keyword>
<evidence type="ECO:0000313" key="3">
    <source>
        <dbReference type="EMBL" id="KPA39616.1"/>
    </source>
</evidence>
<protein>
    <submittedName>
        <fullName evidence="3">Uncharacterized protein</fullName>
    </submittedName>
</protein>
<gene>
    <name evidence="3" type="ORF">FLAG1_07514</name>
</gene>
<keyword evidence="2" id="KW-1133">Transmembrane helix</keyword>
<dbReference type="AlphaFoldDB" id="A0A0M9EU95"/>
<dbReference type="Proteomes" id="UP000037904">
    <property type="component" value="Unassembled WGS sequence"/>
</dbReference>
<evidence type="ECO:0000256" key="1">
    <source>
        <dbReference type="SAM" id="MobiDB-lite"/>
    </source>
</evidence>
<keyword evidence="2" id="KW-0812">Transmembrane</keyword>
<feature type="transmembrane region" description="Helical" evidence="2">
    <location>
        <begin position="23"/>
        <end position="45"/>
    </location>
</feature>
<name>A0A0M9EU95_FUSLA</name>
<feature type="transmembrane region" description="Helical" evidence="2">
    <location>
        <begin position="77"/>
        <end position="99"/>
    </location>
</feature>
<evidence type="ECO:0000313" key="4">
    <source>
        <dbReference type="Proteomes" id="UP000037904"/>
    </source>
</evidence>
<feature type="region of interest" description="Disordered" evidence="1">
    <location>
        <begin position="410"/>
        <end position="431"/>
    </location>
</feature>
<evidence type="ECO:0000256" key="2">
    <source>
        <dbReference type="SAM" id="Phobius"/>
    </source>
</evidence>
<keyword evidence="4" id="KW-1185">Reference proteome</keyword>
<comment type="caution">
    <text evidence="3">The sequence shown here is derived from an EMBL/GenBank/DDBJ whole genome shotgun (WGS) entry which is preliminary data.</text>
</comment>
<feature type="compositionally biased region" description="Basic and acidic residues" evidence="1">
    <location>
        <begin position="414"/>
        <end position="425"/>
    </location>
</feature>